<feature type="compositionally biased region" description="Gly residues" evidence="4">
    <location>
        <begin position="351"/>
        <end position="361"/>
    </location>
</feature>
<feature type="region of interest" description="Disordered" evidence="4">
    <location>
        <begin position="126"/>
        <end position="205"/>
    </location>
</feature>
<feature type="compositionally biased region" description="Polar residues" evidence="4">
    <location>
        <begin position="186"/>
        <end position="204"/>
    </location>
</feature>
<dbReference type="Gene3D" id="3.30.750.140">
    <property type="match status" value="1"/>
</dbReference>
<dbReference type="InterPro" id="IPR038610">
    <property type="entry name" value="FliK-like_C_sf"/>
</dbReference>
<evidence type="ECO:0000256" key="2">
    <source>
        <dbReference type="ARBA" id="ARBA00009149"/>
    </source>
</evidence>
<gene>
    <name evidence="6" type="ORF">PU634_03140</name>
</gene>
<dbReference type="AlphaFoldDB" id="A0AA50KQI5"/>
<keyword evidence="7" id="KW-1185">Reference proteome</keyword>
<proteinExistence type="inferred from homology"/>
<dbReference type="InterPro" id="IPR021136">
    <property type="entry name" value="Flagellar_hook_control-like_C"/>
</dbReference>
<keyword evidence="6" id="KW-0282">Flagellum</keyword>
<keyword evidence="6" id="KW-0969">Cilium</keyword>
<dbReference type="RefSeq" id="WP_306762619.1">
    <property type="nucleotide sequence ID" value="NZ_CP118224.1"/>
</dbReference>
<dbReference type="KEGG" id="ope:PU634_03140"/>
<feature type="compositionally biased region" description="Basic and acidic residues" evidence="4">
    <location>
        <begin position="396"/>
        <end position="407"/>
    </location>
</feature>
<feature type="domain" description="Flagellar hook-length control protein-like C-terminal" evidence="5">
    <location>
        <begin position="279"/>
        <end position="354"/>
    </location>
</feature>
<protein>
    <submittedName>
        <fullName evidence="6">Flagellar hook-length control protein FliK</fullName>
    </submittedName>
</protein>
<dbReference type="GO" id="GO:0009424">
    <property type="term" value="C:bacterial-type flagellum hook"/>
    <property type="evidence" value="ECO:0007669"/>
    <property type="project" value="InterPro"/>
</dbReference>
<dbReference type="PANTHER" id="PTHR37533">
    <property type="entry name" value="FLAGELLAR HOOK-LENGTH CONTROL PROTEIN"/>
    <property type="match status" value="1"/>
</dbReference>
<evidence type="ECO:0000259" key="5">
    <source>
        <dbReference type="Pfam" id="PF02120"/>
    </source>
</evidence>
<dbReference type="GO" id="GO:0044780">
    <property type="term" value="P:bacterial-type flagellum assembly"/>
    <property type="evidence" value="ECO:0007669"/>
    <property type="project" value="InterPro"/>
</dbReference>
<keyword evidence="6" id="KW-0966">Cell projection</keyword>
<feature type="region of interest" description="Disordered" evidence="4">
    <location>
        <begin position="224"/>
        <end position="246"/>
    </location>
</feature>
<evidence type="ECO:0000313" key="7">
    <source>
        <dbReference type="Proteomes" id="UP001223802"/>
    </source>
</evidence>
<feature type="compositionally biased region" description="Polar residues" evidence="4">
    <location>
        <begin position="38"/>
        <end position="47"/>
    </location>
</feature>
<evidence type="ECO:0000256" key="3">
    <source>
        <dbReference type="ARBA" id="ARBA00022795"/>
    </source>
</evidence>
<evidence type="ECO:0000256" key="1">
    <source>
        <dbReference type="ARBA" id="ARBA00003944"/>
    </source>
</evidence>
<dbReference type="EMBL" id="CP118224">
    <property type="protein sequence ID" value="WMC11373.1"/>
    <property type="molecule type" value="Genomic_DNA"/>
</dbReference>
<feature type="region of interest" description="Disordered" evidence="4">
    <location>
        <begin position="1"/>
        <end position="114"/>
    </location>
</feature>
<keyword evidence="3" id="KW-1005">Bacterial flagellum biogenesis</keyword>
<dbReference type="PRINTS" id="PR01007">
    <property type="entry name" value="FLGHOOKFLIK"/>
</dbReference>
<sequence>MTILMTGMAGPKTAVNESGSGRAGKAGADTDFDKVMAQTEQAKTAPSSGKAEKQAETPALPTDADAENGEPLPQSEEGGKQLPLKELTPLQDAEDLRLNEDEQEEAPLVVTTAPETRTSEVLAIVLPDAAHGQGEQDSAVPKLQDDAEPDWLAQIRHGQRWQTGLHQSNKPEPAATEAKFSEPTHSDPTSEAGSRLSDQASMLQPEQAAGEAGFLLKTVENGSYSADDSALPNQPEGVLPLQGRDQGIPLNERAQSLTGERTLSLHQGAPEQNARQMAQQVQVLVNQNMQQADIQLSPSELGGLRIHIRVEQGEASIQFLAHHPQAREMLEQAMPRLRDMLGQQGIQLGQGQVGGFTGQGGNAENREPGQRGAGTTAASGVPEEESWQPVSGFSARSEDRGLIDYFA</sequence>
<evidence type="ECO:0000313" key="6">
    <source>
        <dbReference type="EMBL" id="WMC11373.1"/>
    </source>
</evidence>
<dbReference type="PANTHER" id="PTHR37533:SF2">
    <property type="entry name" value="FLAGELLAR HOOK-LENGTH CONTROL PROTEIN"/>
    <property type="match status" value="1"/>
</dbReference>
<comment type="function">
    <text evidence="1">Controls the length of the flagellar hook.</text>
</comment>
<evidence type="ECO:0000256" key="4">
    <source>
        <dbReference type="SAM" id="MobiDB-lite"/>
    </source>
</evidence>
<dbReference type="Proteomes" id="UP001223802">
    <property type="component" value="Chromosome"/>
</dbReference>
<dbReference type="CDD" id="cd17470">
    <property type="entry name" value="T3SS_Flik_C"/>
    <property type="match status" value="1"/>
</dbReference>
<comment type="similarity">
    <text evidence="2">Belongs to the FliK family.</text>
</comment>
<reference evidence="6 7" key="1">
    <citation type="submission" date="2023-02" db="EMBL/GenBank/DDBJ databases">
        <title>Complete genome sequence of a novel bacterium Oceanimonas sp. NTOU-MSR1 isolated from marine coast sediment.</title>
        <authorList>
            <person name="Yang H.-T."/>
            <person name="Chen Y.-L."/>
            <person name="Ho Y.-N."/>
        </authorList>
    </citation>
    <scope>NUCLEOTIDE SEQUENCE [LARGE SCALE GENOMIC DNA]</scope>
    <source>
        <strain evidence="6 7">NTOU-MSR1</strain>
    </source>
</reference>
<organism evidence="6 7">
    <name type="scientific">Oceanimonas pelagia</name>
    <dbReference type="NCBI Taxonomy" id="3028314"/>
    <lineage>
        <taxon>Bacteria</taxon>
        <taxon>Pseudomonadati</taxon>
        <taxon>Pseudomonadota</taxon>
        <taxon>Gammaproteobacteria</taxon>
        <taxon>Aeromonadales</taxon>
        <taxon>Aeromonadaceae</taxon>
        <taxon>Oceanimonas</taxon>
    </lineage>
</organism>
<dbReference type="Pfam" id="PF02120">
    <property type="entry name" value="Flg_hook"/>
    <property type="match status" value="1"/>
</dbReference>
<accession>A0AA50KQI5</accession>
<dbReference type="InterPro" id="IPR001635">
    <property type="entry name" value="Flag_hook_Flik"/>
</dbReference>
<name>A0AA50KQI5_9GAMM</name>
<dbReference type="InterPro" id="IPR052563">
    <property type="entry name" value="FliK"/>
</dbReference>
<feature type="region of interest" description="Disordered" evidence="4">
    <location>
        <begin position="349"/>
        <end position="407"/>
    </location>
</feature>
<feature type="compositionally biased region" description="Polar residues" evidence="4">
    <location>
        <begin position="160"/>
        <end position="170"/>
    </location>
</feature>